<dbReference type="InterPro" id="IPR050794">
    <property type="entry name" value="CPA2_transporter"/>
</dbReference>
<proteinExistence type="predicted"/>
<evidence type="ECO:0000259" key="8">
    <source>
        <dbReference type="Pfam" id="PF00999"/>
    </source>
</evidence>
<feature type="domain" description="Cation/H+ exchanger transmembrane" evidence="8">
    <location>
        <begin position="27"/>
        <end position="410"/>
    </location>
</feature>
<dbReference type="PANTHER" id="PTHR32468">
    <property type="entry name" value="CATION/H + ANTIPORTER"/>
    <property type="match status" value="1"/>
</dbReference>
<dbReference type="EMBL" id="CP089984">
    <property type="protein sequence ID" value="WXB19721.1"/>
    <property type="molecule type" value="Genomic_DNA"/>
</dbReference>
<feature type="transmembrane region" description="Helical" evidence="7">
    <location>
        <begin position="328"/>
        <end position="349"/>
    </location>
</feature>
<evidence type="ECO:0000256" key="7">
    <source>
        <dbReference type="SAM" id="Phobius"/>
    </source>
</evidence>
<gene>
    <name evidence="9" type="ORF">LZC94_21155</name>
</gene>
<feature type="transmembrane region" description="Helical" evidence="7">
    <location>
        <begin position="179"/>
        <end position="202"/>
    </location>
</feature>
<feature type="transmembrane region" description="Helical" evidence="7">
    <location>
        <begin position="270"/>
        <end position="290"/>
    </location>
</feature>
<sequence>MPTDPTKLVQLSSHALVALLLALAIVVLTARLFGEIARRFGQPAVLGEIGAGVLLGATVLGRLFPRTYQSLFPHEGPGAVVYNAHVQIAIILFIVVAAMEIDLGQVWRNRRRSAFVALSGLLVPFATGFALAWWFTPWIQGGSSIPRFSVALFFATALSISSLPVIIKTLLDLDLLGTDIGVVIVSSAILDDFVGWILFGVVSSTIGGNAHTPGSSAILMLVYAAAMLTLGRRLLDRAFVYLGASGGSPGVFLGVSVALGLLGAATADLIGVHTIFGAFVVGVVVGRSEHLPASARTSLEQFATFLGAPLFFASVALHIDFAANFDPLLVLGVFTIACVGKVVGCSLAARISGADARTALAIGFGMNARGAMEIVLGRIALELGIIDKRLFVALVVVALATSALAGPVIRGALGPRLAGLTEAGRRSKGALHSSERFTHA</sequence>
<keyword evidence="5" id="KW-0406">Ion transport</keyword>
<dbReference type="PANTHER" id="PTHR32468:SF0">
    <property type="entry name" value="K(+)_H(+) ANTIPORTER 1"/>
    <property type="match status" value="1"/>
</dbReference>
<evidence type="ECO:0000256" key="1">
    <source>
        <dbReference type="ARBA" id="ARBA00004141"/>
    </source>
</evidence>
<comment type="subcellular location">
    <subcellularLocation>
        <location evidence="1">Membrane</location>
        <topology evidence="1">Multi-pass membrane protein</topology>
    </subcellularLocation>
</comment>
<dbReference type="InterPro" id="IPR038770">
    <property type="entry name" value="Na+/solute_symporter_sf"/>
</dbReference>
<evidence type="ECO:0000256" key="4">
    <source>
        <dbReference type="ARBA" id="ARBA00022989"/>
    </source>
</evidence>
<keyword evidence="4 7" id="KW-1133">Transmembrane helix</keyword>
<feature type="transmembrane region" description="Helical" evidence="7">
    <location>
        <begin position="45"/>
        <end position="64"/>
    </location>
</feature>
<dbReference type="InterPro" id="IPR006153">
    <property type="entry name" value="Cation/H_exchanger_TM"/>
</dbReference>
<evidence type="ECO:0000256" key="2">
    <source>
        <dbReference type="ARBA" id="ARBA00022448"/>
    </source>
</evidence>
<keyword evidence="3 7" id="KW-0812">Transmembrane</keyword>
<dbReference type="Proteomes" id="UP001370348">
    <property type="component" value="Chromosome"/>
</dbReference>
<organism evidence="9 10">
    <name type="scientific">Pendulispora albinea</name>
    <dbReference type="NCBI Taxonomy" id="2741071"/>
    <lineage>
        <taxon>Bacteria</taxon>
        <taxon>Pseudomonadati</taxon>
        <taxon>Myxococcota</taxon>
        <taxon>Myxococcia</taxon>
        <taxon>Myxococcales</taxon>
        <taxon>Sorangiineae</taxon>
        <taxon>Pendulisporaceae</taxon>
        <taxon>Pendulispora</taxon>
    </lineage>
</organism>
<feature type="transmembrane region" description="Helical" evidence="7">
    <location>
        <begin position="84"/>
        <end position="103"/>
    </location>
</feature>
<evidence type="ECO:0000256" key="6">
    <source>
        <dbReference type="ARBA" id="ARBA00023136"/>
    </source>
</evidence>
<dbReference type="Gene3D" id="1.20.1530.20">
    <property type="match status" value="1"/>
</dbReference>
<dbReference type="Pfam" id="PF00999">
    <property type="entry name" value="Na_H_Exchanger"/>
    <property type="match status" value="1"/>
</dbReference>
<keyword evidence="6 7" id="KW-0472">Membrane</keyword>
<evidence type="ECO:0000256" key="3">
    <source>
        <dbReference type="ARBA" id="ARBA00022692"/>
    </source>
</evidence>
<evidence type="ECO:0000313" key="10">
    <source>
        <dbReference type="Proteomes" id="UP001370348"/>
    </source>
</evidence>
<feature type="transmembrane region" description="Helical" evidence="7">
    <location>
        <begin position="148"/>
        <end position="167"/>
    </location>
</feature>
<feature type="transmembrane region" description="Helical" evidence="7">
    <location>
        <begin position="12"/>
        <end position="33"/>
    </location>
</feature>
<feature type="transmembrane region" description="Helical" evidence="7">
    <location>
        <begin position="115"/>
        <end position="136"/>
    </location>
</feature>
<feature type="transmembrane region" description="Helical" evidence="7">
    <location>
        <begin position="238"/>
        <end position="264"/>
    </location>
</feature>
<dbReference type="RefSeq" id="WP_394829317.1">
    <property type="nucleotide sequence ID" value="NZ_CP089984.1"/>
</dbReference>
<feature type="transmembrane region" description="Helical" evidence="7">
    <location>
        <begin position="302"/>
        <end position="322"/>
    </location>
</feature>
<protein>
    <submittedName>
        <fullName evidence="9">Cation:proton antiporter</fullName>
    </submittedName>
</protein>
<feature type="transmembrane region" description="Helical" evidence="7">
    <location>
        <begin position="214"/>
        <end position="231"/>
    </location>
</feature>
<name>A0ABZ2MB46_9BACT</name>
<keyword evidence="10" id="KW-1185">Reference proteome</keyword>
<keyword evidence="2" id="KW-0813">Transport</keyword>
<evidence type="ECO:0000313" key="9">
    <source>
        <dbReference type="EMBL" id="WXB19721.1"/>
    </source>
</evidence>
<accession>A0ABZ2MB46</accession>
<feature type="transmembrane region" description="Helical" evidence="7">
    <location>
        <begin position="390"/>
        <end position="409"/>
    </location>
</feature>
<reference evidence="9 10" key="1">
    <citation type="submission" date="2021-12" db="EMBL/GenBank/DDBJ databases">
        <title>Discovery of the Pendulisporaceae a myxobacterial family with distinct sporulation behavior and unique specialized metabolism.</title>
        <authorList>
            <person name="Garcia R."/>
            <person name="Popoff A."/>
            <person name="Bader C.D."/>
            <person name="Loehr J."/>
            <person name="Walesch S."/>
            <person name="Walt C."/>
            <person name="Boldt J."/>
            <person name="Bunk B."/>
            <person name="Haeckl F.J.F.P.J."/>
            <person name="Gunesch A.P."/>
            <person name="Birkelbach J."/>
            <person name="Nuebel U."/>
            <person name="Pietschmann T."/>
            <person name="Bach T."/>
            <person name="Mueller R."/>
        </authorList>
    </citation>
    <scope>NUCLEOTIDE SEQUENCE [LARGE SCALE GENOMIC DNA]</scope>
    <source>
        <strain evidence="9 10">MSr11954</strain>
    </source>
</reference>
<evidence type="ECO:0000256" key="5">
    <source>
        <dbReference type="ARBA" id="ARBA00023065"/>
    </source>
</evidence>